<feature type="transmembrane region" description="Helical" evidence="1">
    <location>
        <begin position="368"/>
        <end position="388"/>
    </location>
</feature>
<dbReference type="InterPro" id="IPR052392">
    <property type="entry name" value="Kelch-BTB_domain-containing"/>
</dbReference>
<dbReference type="EMBL" id="JAVAMP010000001">
    <property type="protein sequence ID" value="MDP5273528.1"/>
    <property type="molecule type" value="Genomic_DNA"/>
</dbReference>
<dbReference type="InterPro" id="IPR015915">
    <property type="entry name" value="Kelch-typ_b-propeller"/>
</dbReference>
<comment type="caution">
    <text evidence="3">The sequence shown here is derived from an EMBL/GenBank/DDBJ whole genome shotgun (WGS) entry which is preliminary data.</text>
</comment>
<evidence type="ECO:0000313" key="4">
    <source>
        <dbReference type="Proteomes" id="UP001231941"/>
    </source>
</evidence>
<dbReference type="Pfam" id="PF24681">
    <property type="entry name" value="Kelch_KLHDC2_KLHL20_DRC7"/>
    <property type="match status" value="1"/>
</dbReference>
<feature type="transmembrane region" description="Helical" evidence="1">
    <location>
        <begin position="168"/>
        <end position="189"/>
    </location>
</feature>
<dbReference type="SMART" id="SM00612">
    <property type="entry name" value="Kelch"/>
    <property type="match status" value="6"/>
</dbReference>
<feature type="transmembrane region" description="Helical" evidence="1">
    <location>
        <begin position="272"/>
        <end position="294"/>
    </location>
</feature>
<accession>A0ABT9IW15</accession>
<dbReference type="Gene3D" id="2.120.10.80">
    <property type="entry name" value="Kelch-type beta propeller"/>
    <property type="match status" value="2"/>
</dbReference>
<dbReference type="RefSeq" id="WP_305990789.1">
    <property type="nucleotide sequence ID" value="NZ_JAVAMP010000001.1"/>
</dbReference>
<dbReference type="Pfam" id="PF01344">
    <property type="entry name" value="Kelch_1"/>
    <property type="match status" value="2"/>
</dbReference>
<dbReference type="PANTHER" id="PTHR46375:SF3">
    <property type="entry name" value="KELCH REPEAT AND BTB DOMAIN-CONTAINING PROTEIN 13"/>
    <property type="match status" value="1"/>
</dbReference>
<proteinExistence type="predicted"/>
<keyword evidence="1" id="KW-1133">Transmembrane helix</keyword>
<dbReference type="InterPro" id="IPR006652">
    <property type="entry name" value="Kelch_1"/>
</dbReference>
<evidence type="ECO:0000313" key="3">
    <source>
        <dbReference type="EMBL" id="MDP5273528.1"/>
    </source>
</evidence>
<organism evidence="3 4">
    <name type="scientific">Chengkuizengella axinellae</name>
    <dbReference type="NCBI Taxonomy" id="3064388"/>
    <lineage>
        <taxon>Bacteria</taxon>
        <taxon>Bacillati</taxon>
        <taxon>Bacillota</taxon>
        <taxon>Bacilli</taxon>
        <taxon>Bacillales</taxon>
        <taxon>Paenibacillaceae</taxon>
        <taxon>Chengkuizengella</taxon>
    </lineage>
</organism>
<keyword evidence="1" id="KW-0472">Membrane</keyword>
<gene>
    <name evidence="3" type="ORF">Q5Y73_05380</name>
</gene>
<reference evidence="3 4" key="1">
    <citation type="submission" date="2023-08" db="EMBL/GenBank/DDBJ databases">
        <authorList>
            <person name="Park J.-S."/>
        </authorList>
    </citation>
    <scope>NUCLEOTIDE SEQUENCE [LARGE SCALE GENOMIC DNA]</scope>
    <source>
        <strain evidence="3 4">2205SS18-9</strain>
    </source>
</reference>
<dbReference type="Gene3D" id="3.30.2010.10">
    <property type="entry name" value="Metalloproteases ('zincins'), catalytic domain"/>
    <property type="match status" value="1"/>
</dbReference>
<keyword evidence="1" id="KW-0812">Transmembrane</keyword>
<protein>
    <submittedName>
        <fullName evidence="3">M56 family metallopeptidase</fullName>
    </submittedName>
</protein>
<feature type="transmembrane region" description="Helical" evidence="1">
    <location>
        <begin position="6"/>
        <end position="27"/>
    </location>
</feature>
<feature type="transmembrane region" description="Helical" evidence="1">
    <location>
        <begin position="39"/>
        <end position="57"/>
    </location>
</feature>
<dbReference type="Proteomes" id="UP001231941">
    <property type="component" value="Unassembled WGS sequence"/>
</dbReference>
<sequence>MNLQELFLIVLHFSLIGSVVALVILLIKKVLNDRLSAHWHYYIWILLILRLLFPFSFESSLSWNNFLPSITENTFDEAVDTPVNSQNILPSINVEPKIDINQHESLNEINELPLNFQSKTNLTNSYLHQEAIGIETNESSSENAAAKQLMDLKQTLINFFTLNTLGMLWLYGALQVFTFLFIINIEFNWKLSKKKKCKDEEVLSLLEACKKKLIVNSNVKVIYDEKIDSPSIVGFLVPKIVISRQLFESLSKEEKKYVLLHELMHFKKKDVFVQWISIIVLSIHWFNPIVWYSFYRLRKDCELSCDASVLSQLKKDEQLAYGNALLNVLGKVSKPPLIPKAIGMSAGLSDLRSRIMRIHMFKKQSMKWIMLSSVITASVVLVGFTVFAPNNSSNAQNTFEAADGNIQFDQITEIEPKSIELQDSSFIDLAKGKWKDASSMNQAGYPNDASTVIDDKIYIAGGSVVQDGVFIYSSSLEVYDPLTDSWTQLASMNQTRDNHTTVVIDGKIYVIGGFSYDGEELRYLSDVEMYDPEMDTWTQLAGLNQARAYHETEVLDGKIYVLGGHGDGEDDRVLSSVEVYDPTTNTWTQLATMNEARFHFESAVMNGKIYALGGQSDNVLSSTEVYDPATDTWTMLAKMNKGREFFSVEIMNEKLYAVGGFNSNSMRSRKENYLSSVEVYDPKTDNWNELADLNQARDNHATEVINGYIYTIGGFGGNNDLRYLSSVEVYDPDTNRWIESANINQARHNHATEVINGKIYALGGNTEEEYVTRSVEVYEMGEKDG</sequence>
<dbReference type="InterPro" id="IPR008756">
    <property type="entry name" value="Peptidase_M56"/>
</dbReference>
<dbReference type="SUPFAM" id="SSF117281">
    <property type="entry name" value="Kelch motif"/>
    <property type="match status" value="2"/>
</dbReference>
<evidence type="ECO:0000259" key="2">
    <source>
        <dbReference type="Pfam" id="PF05569"/>
    </source>
</evidence>
<keyword evidence="4" id="KW-1185">Reference proteome</keyword>
<dbReference type="Pfam" id="PF05569">
    <property type="entry name" value="Peptidase_M56"/>
    <property type="match status" value="1"/>
</dbReference>
<name>A0ABT9IW15_9BACL</name>
<dbReference type="CDD" id="cd07341">
    <property type="entry name" value="M56_BlaR1_MecR1_like"/>
    <property type="match status" value="1"/>
</dbReference>
<dbReference type="PANTHER" id="PTHR46375">
    <property type="entry name" value="KELCH REPEAT AND BTB DOMAIN-CONTAINING PROTEIN 13-RELATED"/>
    <property type="match status" value="1"/>
</dbReference>
<evidence type="ECO:0000256" key="1">
    <source>
        <dbReference type="SAM" id="Phobius"/>
    </source>
</evidence>
<feature type="domain" description="Peptidase M56" evidence="2">
    <location>
        <begin position="9"/>
        <end position="358"/>
    </location>
</feature>